<evidence type="ECO:0000313" key="2">
    <source>
        <dbReference type="EMBL" id="GAA2716339.1"/>
    </source>
</evidence>
<feature type="region of interest" description="Disordered" evidence="1">
    <location>
        <begin position="77"/>
        <end position="136"/>
    </location>
</feature>
<keyword evidence="3" id="KW-1185">Reference proteome</keyword>
<feature type="compositionally biased region" description="Polar residues" evidence="1">
    <location>
        <begin position="117"/>
        <end position="136"/>
    </location>
</feature>
<sequence>MSDAQPALFPTSALTPEPPPSPDFRGVTFHEIQARTLLNRMPGATPGGMGWTLTPCRGCSHACTYCFARDRHHHLGHNTGADFHAATSSRSRPATNAATARSRRASCADGDRCRASPTRSLTPHQRPQTQPFQINM</sequence>
<evidence type="ECO:0000256" key="1">
    <source>
        <dbReference type="SAM" id="MobiDB-lite"/>
    </source>
</evidence>
<accession>A0ABP6G5T3</accession>
<gene>
    <name evidence="2" type="ORF">GCM10010315_27210</name>
</gene>
<evidence type="ECO:0000313" key="3">
    <source>
        <dbReference type="Proteomes" id="UP001500886"/>
    </source>
</evidence>
<evidence type="ECO:0008006" key="4">
    <source>
        <dbReference type="Google" id="ProtNLM"/>
    </source>
</evidence>
<dbReference type="EMBL" id="BAAASL010000009">
    <property type="protein sequence ID" value="GAA2716339.1"/>
    <property type="molecule type" value="Genomic_DNA"/>
</dbReference>
<name>A0ABP6G5T3_9ACTN</name>
<comment type="caution">
    <text evidence="2">The sequence shown here is derived from an EMBL/GenBank/DDBJ whole genome shotgun (WGS) entry which is preliminary data.</text>
</comment>
<feature type="compositionally biased region" description="Low complexity" evidence="1">
    <location>
        <begin position="85"/>
        <end position="108"/>
    </location>
</feature>
<feature type="region of interest" description="Disordered" evidence="1">
    <location>
        <begin position="1"/>
        <end position="25"/>
    </location>
</feature>
<proteinExistence type="predicted"/>
<dbReference type="Proteomes" id="UP001500886">
    <property type="component" value="Unassembled WGS sequence"/>
</dbReference>
<dbReference type="RefSeq" id="WP_344435368.1">
    <property type="nucleotide sequence ID" value="NZ_BAAASL010000009.1"/>
</dbReference>
<organism evidence="2 3">
    <name type="scientific">Streptomyces luteosporeus</name>
    <dbReference type="NCBI Taxonomy" id="173856"/>
    <lineage>
        <taxon>Bacteria</taxon>
        <taxon>Bacillati</taxon>
        <taxon>Actinomycetota</taxon>
        <taxon>Actinomycetes</taxon>
        <taxon>Kitasatosporales</taxon>
        <taxon>Streptomycetaceae</taxon>
        <taxon>Streptomyces</taxon>
    </lineage>
</organism>
<reference evidence="3" key="1">
    <citation type="journal article" date="2019" name="Int. J. Syst. Evol. Microbiol.">
        <title>The Global Catalogue of Microorganisms (GCM) 10K type strain sequencing project: providing services to taxonomists for standard genome sequencing and annotation.</title>
        <authorList>
            <consortium name="The Broad Institute Genomics Platform"/>
            <consortium name="The Broad Institute Genome Sequencing Center for Infectious Disease"/>
            <person name="Wu L."/>
            <person name="Ma J."/>
        </authorList>
    </citation>
    <scope>NUCLEOTIDE SEQUENCE [LARGE SCALE GENOMIC DNA]</scope>
    <source>
        <strain evidence="3">JCM 4542</strain>
    </source>
</reference>
<protein>
    <recommendedName>
        <fullName evidence="4">Radical SAM protein</fullName>
    </recommendedName>
</protein>